<name>A0A6H1ZZB8_9ZZZZ</name>
<sequence>MGYYATDAELSLRAKKFCNHFLDFEEAEYAPTSLFIECQELLEFIKEYNKERGYEFKDKNSYGGG</sequence>
<gene>
    <name evidence="1" type="ORF">TM448A03034_0008</name>
</gene>
<dbReference type="EMBL" id="MT144371">
    <property type="protein sequence ID" value="QJA52829.1"/>
    <property type="molecule type" value="Genomic_DNA"/>
</dbReference>
<protein>
    <submittedName>
        <fullName evidence="1">Uncharacterized protein</fullName>
    </submittedName>
</protein>
<evidence type="ECO:0000313" key="1">
    <source>
        <dbReference type="EMBL" id="QJA52829.1"/>
    </source>
</evidence>
<organism evidence="1">
    <name type="scientific">viral metagenome</name>
    <dbReference type="NCBI Taxonomy" id="1070528"/>
    <lineage>
        <taxon>unclassified sequences</taxon>
        <taxon>metagenomes</taxon>
        <taxon>organismal metagenomes</taxon>
    </lineage>
</organism>
<proteinExistence type="predicted"/>
<reference evidence="1" key="1">
    <citation type="submission" date="2020-03" db="EMBL/GenBank/DDBJ databases">
        <title>The deep terrestrial virosphere.</title>
        <authorList>
            <person name="Holmfeldt K."/>
            <person name="Nilsson E."/>
            <person name="Simone D."/>
            <person name="Lopez-Fernandez M."/>
            <person name="Wu X."/>
            <person name="de Brujin I."/>
            <person name="Lundin D."/>
            <person name="Andersson A."/>
            <person name="Bertilsson S."/>
            <person name="Dopson M."/>
        </authorList>
    </citation>
    <scope>NUCLEOTIDE SEQUENCE</scope>
    <source>
        <strain evidence="1">TM448A03034</strain>
    </source>
</reference>
<accession>A0A6H1ZZB8</accession>
<dbReference type="AlphaFoldDB" id="A0A6H1ZZB8"/>